<feature type="domain" description="N-acetyltransferase" evidence="1">
    <location>
        <begin position="14"/>
        <end position="176"/>
    </location>
</feature>
<dbReference type="GO" id="GO:0005737">
    <property type="term" value="C:cytoplasm"/>
    <property type="evidence" value="ECO:0007669"/>
    <property type="project" value="TreeGrafter"/>
</dbReference>
<dbReference type="GO" id="GO:0008999">
    <property type="term" value="F:protein-N-terminal-alanine acetyltransferase activity"/>
    <property type="evidence" value="ECO:0007669"/>
    <property type="project" value="TreeGrafter"/>
</dbReference>
<evidence type="ECO:0000259" key="1">
    <source>
        <dbReference type="PROSITE" id="PS51186"/>
    </source>
</evidence>
<evidence type="ECO:0000313" key="3">
    <source>
        <dbReference type="Proteomes" id="UP001165135"/>
    </source>
</evidence>
<proteinExistence type="predicted"/>
<protein>
    <submittedName>
        <fullName evidence="2">N-acetyltransferase</fullName>
    </submittedName>
</protein>
<dbReference type="EMBL" id="BSTJ01000011">
    <property type="protein sequence ID" value="GLY79503.1"/>
    <property type="molecule type" value="Genomic_DNA"/>
</dbReference>
<dbReference type="SUPFAM" id="SSF55729">
    <property type="entry name" value="Acyl-CoA N-acyltransferases (Nat)"/>
    <property type="match status" value="1"/>
</dbReference>
<dbReference type="InterPro" id="IPR016181">
    <property type="entry name" value="Acyl_CoA_acyltransferase"/>
</dbReference>
<dbReference type="PANTHER" id="PTHR43441:SF10">
    <property type="entry name" value="ACETYLTRANSFERASE"/>
    <property type="match status" value="1"/>
</dbReference>
<dbReference type="InterPro" id="IPR000182">
    <property type="entry name" value="GNAT_dom"/>
</dbReference>
<dbReference type="Pfam" id="PF13302">
    <property type="entry name" value="Acetyltransf_3"/>
    <property type="match status" value="1"/>
</dbReference>
<dbReference type="GO" id="GO:1990189">
    <property type="term" value="F:protein N-terminal-serine acetyltransferase activity"/>
    <property type="evidence" value="ECO:0007669"/>
    <property type="project" value="TreeGrafter"/>
</dbReference>
<dbReference type="PROSITE" id="PS51186">
    <property type="entry name" value="GNAT"/>
    <property type="match status" value="1"/>
</dbReference>
<dbReference type="InterPro" id="IPR051908">
    <property type="entry name" value="Ribosomal_N-acetyltransferase"/>
</dbReference>
<dbReference type="AlphaFoldDB" id="A0A9W6RPP1"/>
<dbReference type="RefSeq" id="WP_285631040.1">
    <property type="nucleotide sequence ID" value="NZ_BSTJ01000011.1"/>
</dbReference>
<dbReference type="Proteomes" id="UP001165135">
    <property type="component" value="Unassembled WGS sequence"/>
</dbReference>
<gene>
    <name evidence="2" type="ORF">Airi01_077700</name>
</gene>
<evidence type="ECO:0000313" key="2">
    <source>
        <dbReference type="EMBL" id="GLY79503.1"/>
    </source>
</evidence>
<organism evidence="2 3">
    <name type="scientific">Actinoallomurus iriomotensis</name>
    <dbReference type="NCBI Taxonomy" id="478107"/>
    <lineage>
        <taxon>Bacteria</taxon>
        <taxon>Bacillati</taxon>
        <taxon>Actinomycetota</taxon>
        <taxon>Actinomycetes</taxon>
        <taxon>Streptosporangiales</taxon>
        <taxon>Thermomonosporaceae</taxon>
        <taxon>Actinoallomurus</taxon>
    </lineage>
</organism>
<sequence length="179" mass="19804">MTFDEGVLLETERLLLRPFEEEDAKDVLTASRDPEIRRWMPWASAQTTQTAVDWCTTHAHTDPARAMNFAIVAGERFAGSIGIGRTDWTDGRAEVGYWIAPWARRNRYAVEATRGVAAYAFEKGMHRIELLAAVGNVASQGVAEKAGFTRESVLREAMLIGSGRRSDAVLFSLLASELS</sequence>
<dbReference type="PANTHER" id="PTHR43441">
    <property type="entry name" value="RIBOSOMAL-PROTEIN-SERINE ACETYLTRANSFERASE"/>
    <property type="match status" value="1"/>
</dbReference>
<reference evidence="2" key="1">
    <citation type="submission" date="2023-03" db="EMBL/GenBank/DDBJ databases">
        <title>Actinoallomurus iriomotensis NBRC 103681.</title>
        <authorList>
            <person name="Ichikawa N."/>
            <person name="Sato H."/>
            <person name="Tonouchi N."/>
        </authorList>
    </citation>
    <scope>NUCLEOTIDE SEQUENCE</scope>
    <source>
        <strain evidence="2">NBRC 103681</strain>
    </source>
</reference>
<name>A0A9W6RPP1_9ACTN</name>
<comment type="caution">
    <text evidence="2">The sequence shown here is derived from an EMBL/GenBank/DDBJ whole genome shotgun (WGS) entry which is preliminary data.</text>
</comment>
<accession>A0A9W6RPP1</accession>
<dbReference type="Gene3D" id="3.40.630.30">
    <property type="match status" value="1"/>
</dbReference>